<dbReference type="GO" id="GO:0015386">
    <property type="term" value="F:potassium:proton antiporter activity"/>
    <property type="evidence" value="ECO:0007669"/>
    <property type="project" value="TreeGrafter"/>
</dbReference>
<evidence type="ECO:0008006" key="7">
    <source>
        <dbReference type="Google" id="ProtNLM"/>
    </source>
</evidence>
<name>A0A6U5K541_9STRA</name>
<proteinExistence type="predicted"/>
<reference evidence="6" key="1">
    <citation type="submission" date="2021-01" db="EMBL/GenBank/DDBJ databases">
        <authorList>
            <person name="Corre E."/>
            <person name="Pelletier E."/>
            <person name="Niang G."/>
            <person name="Scheremetjew M."/>
            <person name="Finn R."/>
            <person name="Kale V."/>
            <person name="Holt S."/>
            <person name="Cochrane G."/>
            <person name="Meng A."/>
            <person name="Brown T."/>
            <person name="Cohen L."/>
        </authorList>
    </citation>
    <scope>NUCLEOTIDE SEQUENCE</scope>
    <source>
        <strain evidence="6">308</strain>
    </source>
</reference>
<dbReference type="GO" id="GO:0051453">
    <property type="term" value="P:regulation of intracellular pH"/>
    <property type="evidence" value="ECO:0007669"/>
    <property type="project" value="TreeGrafter"/>
</dbReference>
<protein>
    <recommendedName>
        <fullName evidence="7">Cation/H+ exchanger domain-containing protein</fullName>
    </recommendedName>
</protein>
<dbReference type="AlphaFoldDB" id="A0A6U5K541"/>
<dbReference type="PANTHER" id="PTHR10110">
    <property type="entry name" value="SODIUM/HYDROGEN EXCHANGER"/>
    <property type="match status" value="1"/>
</dbReference>
<dbReference type="EMBL" id="HBFR01032753">
    <property type="protein sequence ID" value="CAD8896628.1"/>
    <property type="molecule type" value="Transcribed_RNA"/>
</dbReference>
<keyword evidence="1" id="KW-0813">Transport</keyword>
<sequence>MQFVLWFAGLRGAIAYALAENMPGPNKDTYASTTLCICMFTTIVLGGFTERLLTDMGMKQTSSTADRGNYTSSLQPSSPENFYGLKDKIISFDERIMKPMFGGTMTDGWFKKKKPMRYKSYNDQIDTIKEMEMEELNLGDL</sequence>
<feature type="transmembrane region" description="Helical" evidence="3">
    <location>
        <begin position="29"/>
        <end position="49"/>
    </location>
</feature>
<feature type="chain" id="PRO_5036192221" description="Cation/H+ exchanger domain-containing protein" evidence="4">
    <location>
        <begin position="20"/>
        <end position="141"/>
    </location>
</feature>
<gene>
    <name evidence="5" type="ORF">CHYS00102_LOCUS23840</name>
    <name evidence="6" type="ORF">CHYS00102_LOCUS23842</name>
</gene>
<keyword evidence="2" id="KW-0406">Ion transport</keyword>
<dbReference type="GO" id="GO:0098719">
    <property type="term" value="P:sodium ion import across plasma membrane"/>
    <property type="evidence" value="ECO:0007669"/>
    <property type="project" value="TreeGrafter"/>
</dbReference>
<dbReference type="InterPro" id="IPR018422">
    <property type="entry name" value="Cation/H_exchanger_CPA1"/>
</dbReference>
<keyword evidence="3" id="KW-0812">Transmembrane</keyword>
<dbReference type="GO" id="GO:0015385">
    <property type="term" value="F:sodium:proton antiporter activity"/>
    <property type="evidence" value="ECO:0007669"/>
    <property type="project" value="InterPro"/>
</dbReference>
<evidence type="ECO:0000256" key="1">
    <source>
        <dbReference type="ARBA" id="ARBA00022448"/>
    </source>
</evidence>
<evidence type="ECO:0000313" key="5">
    <source>
        <dbReference type="EMBL" id="CAD8896626.1"/>
    </source>
</evidence>
<organism evidence="6">
    <name type="scientific">Corethron hystrix</name>
    <dbReference type="NCBI Taxonomy" id="216773"/>
    <lineage>
        <taxon>Eukaryota</taxon>
        <taxon>Sar</taxon>
        <taxon>Stramenopiles</taxon>
        <taxon>Ochrophyta</taxon>
        <taxon>Bacillariophyta</taxon>
        <taxon>Coscinodiscophyceae</taxon>
        <taxon>Corethrophycidae</taxon>
        <taxon>Corethrales</taxon>
        <taxon>Corethraceae</taxon>
        <taxon>Corethron</taxon>
    </lineage>
</organism>
<dbReference type="GO" id="GO:0005886">
    <property type="term" value="C:plasma membrane"/>
    <property type="evidence" value="ECO:0007669"/>
    <property type="project" value="TreeGrafter"/>
</dbReference>
<evidence type="ECO:0000256" key="3">
    <source>
        <dbReference type="SAM" id="Phobius"/>
    </source>
</evidence>
<keyword evidence="4" id="KW-0732">Signal</keyword>
<evidence type="ECO:0000313" key="6">
    <source>
        <dbReference type="EMBL" id="CAD8896628.1"/>
    </source>
</evidence>
<keyword evidence="3" id="KW-0472">Membrane</keyword>
<evidence type="ECO:0000256" key="4">
    <source>
        <dbReference type="SAM" id="SignalP"/>
    </source>
</evidence>
<dbReference type="EMBL" id="HBFR01032751">
    <property type="protein sequence ID" value="CAD8896626.1"/>
    <property type="molecule type" value="Transcribed_RNA"/>
</dbReference>
<accession>A0A6U5K541</accession>
<feature type="signal peptide" evidence="4">
    <location>
        <begin position="1"/>
        <end position="19"/>
    </location>
</feature>
<evidence type="ECO:0000256" key="2">
    <source>
        <dbReference type="ARBA" id="ARBA00023065"/>
    </source>
</evidence>
<dbReference type="PANTHER" id="PTHR10110:SF187">
    <property type="entry name" value="SODIUM_HYDROGEN EXCHANGER"/>
    <property type="match status" value="1"/>
</dbReference>
<keyword evidence="3" id="KW-1133">Transmembrane helix</keyword>